<accession>A0A8T2PAI8</accession>
<dbReference type="InterPro" id="IPR029978">
    <property type="entry name" value="LMO-7"/>
</dbReference>
<dbReference type="PANTHER" id="PTHR46767">
    <property type="entry name" value="LIM DOMAIN ONLY PROTEIN 7"/>
    <property type="match status" value="1"/>
</dbReference>
<feature type="region of interest" description="Disordered" evidence="1">
    <location>
        <begin position="323"/>
        <end position="355"/>
    </location>
</feature>
<dbReference type="AlphaFoldDB" id="A0A8T2PAI8"/>
<dbReference type="PANTHER" id="PTHR46767:SF1">
    <property type="entry name" value="LIM DOMAIN ONLY PROTEIN 7"/>
    <property type="match status" value="1"/>
</dbReference>
<feature type="region of interest" description="Disordered" evidence="1">
    <location>
        <begin position="127"/>
        <end position="170"/>
    </location>
</feature>
<evidence type="ECO:0000313" key="3">
    <source>
        <dbReference type="Proteomes" id="UP000824540"/>
    </source>
</evidence>
<dbReference type="EMBL" id="JAFBMS010000010">
    <property type="protein sequence ID" value="KAG9348980.1"/>
    <property type="molecule type" value="Genomic_DNA"/>
</dbReference>
<protein>
    <submittedName>
        <fullName evidence="2">Uncharacterized protein</fullName>
    </submittedName>
</protein>
<proteinExistence type="predicted"/>
<dbReference type="GO" id="GO:0030155">
    <property type="term" value="P:regulation of cell adhesion"/>
    <property type="evidence" value="ECO:0007669"/>
    <property type="project" value="InterPro"/>
</dbReference>
<dbReference type="OrthoDB" id="15627at2759"/>
<organism evidence="2 3">
    <name type="scientific">Albula glossodonta</name>
    <name type="common">roundjaw bonefish</name>
    <dbReference type="NCBI Taxonomy" id="121402"/>
    <lineage>
        <taxon>Eukaryota</taxon>
        <taxon>Metazoa</taxon>
        <taxon>Chordata</taxon>
        <taxon>Craniata</taxon>
        <taxon>Vertebrata</taxon>
        <taxon>Euteleostomi</taxon>
        <taxon>Actinopterygii</taxon>
        <taxon>Neopterygii</taxon>
        <taxon>Teleostei</taxon>
        <taxon>Albuliformes</taxon>
        <taxon>Albulidae</taxon>
        <taxon>Albula</taxon>
    </lineage>
</organism>
<dbReference type="GO" id="GO:0023051">
    <property type="term" value="P:regulation of signaling"/>
    <property type="evidence" value="ECO:0007669"/>
    <property type="project" value="InterPro"/>
</dbReference>
<sequence length="355" mass="40428">MWKQKPLCAAAELKDSLARRDSPGLKSRDRGSSEDCFTDCLAVVTDSGERAIWTIRTQGIPESLQADGKHDSLVMEPKTTTQFNQFLPRKDKHSDNASALLWDQRIDHREDRPKSWTTEEGRMYTSKGWPIRGSVPQGVHGPWTPPKPSRWTYEYESQSDSDADRPEPDVVLDDLASRRFRSPSPATPTNYAIPMSPLGTRVVARSPRQRVISCHTPQQSLAHLSYGSPSPPLGRVRVEYDKPVLEDFPLRELYEDSDDEDEEGEVGYADPVQDDLYTRRVGLSIQPAKNVPYDKFLPKFWTPEEDAHVRKIKLGSQRRPWYKKMQGFSRKRSGSSSEDSDCDISPWLVRSSPRP</sequence>
<evidence type="ECO:0000256" key="1">
    <source>
        <dbReference type="SAM" id="MobiDB-lite"/>
    </source>
</evidence>
<dbReference type="Proteomes" id="UP000824540">
    <property type="component" value="Unassembled WGS sequence"/>
</dbReference>
<gene>
    <name evidence="2" type="ORF">JZ751_029297</name>
</gene>
<comment type="caution">
    <text evidence="2">The sequence shown here is derived from an EMBL/GenBank/DDBJ whole genome shotgun (WGS) entry which is preliminary data.</text>
</comment>
<reference evidence="2" key="1">
    <citation type="thesis" date="2021" institute="BYU ScholarsArchive" country="Provo, UT, USA">
        <title>Applications of and Algorithms for Genome Assembly and Genomic Analyses with an Emphasis on Marine Teleosts.</title>
        <authorList>
            <person name="Pickett B.D."/>
        </authorList>
    </citation>
    <scope>NUCLEOTIDE SEQUENCE</scope>
    <source>
        <strain evidence="2">HI-2016</strain>
    </source>
</reference>
<name>A0A8T2PAI8_9TELE</name>
<evidence type="ECO:0000313" key="2">
    <source>
        <dbReference type="EMBL" id="KAG9348980.1"/>
    </source>
</evidence>
<keyword evidence="3" id="KW-1185">Reference proteome</keyword>